<feature type="compositionally biased region" description="Basic and acidic residues" evidence="1">
    <location>
        <begin position="1"/>
        <end position="22"/>
    </location>
</feature>
<feature type="compositionally biased region" description="Acidic residues" evidence="1">
    <location>
        <begin position="426"/>
        <end position="441"/>
    </location>
</feature>
<organism evidence="2 3">
    <name type="scientific">Saccharata proteae CBS 121410</name>
    <dbReference type="NCBI Taxonomy" id="1314787"/>
    <lineage>
        <taxon>Eukaryota</taxon>
        <taxon>Fungi</taxon>
        <taxon>Dikarya</taxon>
        <taxon>Ascomycota</taxon>
        <taxon>Pezizomycotina</taxon>
        <taxon>Dothideomycetes</taxon>
        <taxon>Dothideomycetes incertae sedis</taxon>
        <taxon>Botryosphaeriales</taxon>
        <taxon>Saccharataceae</taxon>
        <taxon>Saccharata</taxon>
    </lineage>
</organism>
<keyword evidence="3" id="KW-1185">Reference proteome</keyword>
<protein>
    <submittedName>
        <fullName evidence="2">Uncharacterized protein</fullName>
    </submittedName>
</protein>
<reference evidence="2" key="1">
    <citation type="journal article" date="2020" name="Stud. Mycol.">
        <title>101 Dothideomycetes genomes: a test case for predicting lifestyles and emergence of pathogens.</title>
        <authorList>
            <person name="Haridas S."/>
            <person name="Albert R."/>
            <person name="Binder M."/>
            <person name="Bloem J."/>
            <person name="Labutti K."/>
            <person name="Salamov A."/>
            <person name="Andreopoulos B."/>
            <person name="Baker S."/>
            <person name="Barry K."/>
            <person name="Bills G."/>
            <person name="Bluhm B."/>
            <person name="Cannon C."/>
            <person name="Castanera R."/>
            <person name="Culley D."/>
            <person name="Daum C."/>
            <person name="Ezra D."/>
            <person name="Gonzalez J."/>
            <person name="Henrissat B."/>
            <person name="Kuo A."/>
            <person name="Liang C."/>
            <person name="Lipzen A."/>
            <person name="Lutzoni F."/>
            <person name="Magnuson J."/>
            <person name="Mondo S."/>
            <person name="Nolan M."/>
            <person name="Ohm R."/>
            <person name="Pangilinan J."/>
            <person name="Park H.-J."/>
            <person name="Ramirez L."/>
            <person name="Alfaro M."/>
            <person name="Sun H."/>
            <person name="Tritt A."/>
            <person name="Yoshinaga Y."/>
            <person name="Zwiers L.-H."/>
            <person name="Turgeon B."/>
            <person name="Goodwin S."/>
            <person name="Spatafora J."/>
            <person name="Crous P."/>
            <person name="Grigoriev I."/>
        </authorList>
    </citation>
    <scope>NUCLEOTIDE SEQUENCE</scope>
    <source>
        <strain evidence="2">CBS 121410</strain>
    </source>
</reference>
<evidence type="ECO:0000313" key="3">
    <source>
        <dbReference type="Proteomes" id="UP000799776"/>
    </source>
</evidence>
<gene>
    <name evidence="2" type="ORF">K490DRAFT_66966</name>
</gene>
<feature type="region of interest" description="Disordered" evidence="1">
    <location>
        <begin position="380"/>
        <end position="445"/>
    </location>
</feature>
<dbReference type="AlphaFoldDB" id="A0A9P4LU08"/>
<comment type="caution">
    <text evidence="2">The sequence shown here is derived from an EMBL/GenBank/DDBJ whole genome shotgun (WGS) entry which is preliminary data.</text>
</comment>
<dbReference type="EMBL" id="ML978726">
    <property type="protein sequence ID" value="KAF2086040.1"/>
    <property type="molecule type" value="Genomic_DNA"/>
</dbReference>
<name>A0A9P4LU08_9PEZI</name>
<feature type="compositionally biased region" description="Acidic residues" evidence="1">
    <location>
        <begin position="386"/>
        <end position="399"/>
    </location>
</feature>
<feature type="region of interest" description="Disordered" evidence="1">
    <location>
        <begin position="1"/>
        <end position="48"/>
    </location>
</feature>
<evidence type="ECO:0000313" key="2">
    <source>
        <dbReference type="EMBL" id="KAF2086040.1"/>
    </source>
</evidence>
<accession>A0A9P4LU08</accession>
<sequence>MSPSEMEHTPQHQYLQHDDTFDRSTTASQDDMQEDQAEDAVAPTFPMGSSAFEGRELLPRRILFLPSDGPARAYVQPFVHFGTTEPPNATSRQSFYRKVTGLRETEIWLDIDREKAARIRREYKAMESWGLKEGDHEHTAVELILKREWRWPERETKTEEVTNERVTKIGIKPIPSLRWKAPPLIGKHEPRKSNYKPFEFDVFPDALYWISLNNFDPGRTVLFEPFVHIFNQRILLPYLTVEHKCDGTESRNAKHQIAASAAMILYNRFLVKGILLDLTGAPWSTVNTSNLRHYGLIMMGSKWSIWLARPRITRSGKWSGCTVDCIDEGTMSSYTVIQKLGDWLNEIHRWGLTTWGTEVIQDLETCVATASSRALEELEVSGNEFGADEEEPDVEEENLNAEVELYTDTGSRRRRSKRARSQTWETEADLADEDADQEELGDASGFVSGLRRSKRLRSH</sequence>
<evidence type="ECO:0000256" key="1">
    <source>
        <dbReference type="SAM" id="MobiDB-lite"/>
    </source>
</evidence>
<dbReference type="Proteomes" id="UP000799776">
    <property type="component" value="Unassembled WGS sequence"/>
</dbReference>
<proteinExistence type="predicted"/>
<dbReference type="OrthoDB" id="5426911at2759"/>